<reference evidence="1 2" key="1">
    <citation type="submission" date="2019-07" db="EMBL/GenBank/DDBJ databases">
        <title>New species of Amycolatopsis and Streptomyces.</title>
        <authorList>
            <person name="Duangmal K."/>
            <person name="Teo W.F.A."/>
            <person name="Lipun K."/>
        </authorList>
    </citation>
    <scope>NUCLEOTIDE SEQUENCE [LARGE SCALE GENOMIC DNA]</scope>
    <source>
        <strain evidence="1 2">NBRC 109810</strain>
    </source>
</reference>
<comment type="caution">
    <text evidence="1">The sequence shown here is derived from an EMBL/GenBank/DDBJ whole genome shotgun (WGS) entry which is preliminary data.</text>
</comment>
<evidence type="ECO:0000313" key="1">
    <source>
        <dbReference type="EMBL" id="MPY29886.1"/>
    </source>
</evidence>
<dbReference type="EMBL" id="VJZD01000001">
    <property type="protein sequence ID" value="MPY29886.1"/>
    <property type="molecule type" value="Genomic_DNA"/>
</dbReference>
<sequence>MRFADGPSVHCDVHVAAAVPRVWELVTDIGLPARLSPELQRVAWLDGADGPSAGACFEGYNHHRQLGEWRTVSHVVELDEPHVFAWAVTDADGRYGEPTLDPANAMANWRYELDAEGGGSRLRQSVRIGPGRSGLTLALERWPDREEEFVAFRLQELRAGMEATLRGIKALAEGTA</sequence>
<dbReference type="SUPFAM" id="SSF55961">
    <property type="entry name" value="Bet v1-like"/>
    <property type="match status" value="1"/>
</dbReference>
<keyword evidence="2" id="KW-1185">Reference proteome</keyword>
<gene>
    <name evidence="1" type="ORF">FNH09_00595</name>
</gene>
<dbReference type="Pfam" id="PF10604">
    <property type="entry name" value="Polyketide_cyc2"/>
    <property type="match status" value="1"/>
</dbReference>
<name>A0A5N8V4S9_9ACTN</name>
<accession>A0A5N8V4S9</accession>
<dbReference type="CDD" id="cd07812">
    <property type="entry name" value="SRPBCC"/>
    <property type="match status" value="1"/>
</dbReference>
<dbReference type="Proteomes" id="UP000325849">
    <property type="component" value="Unassembled WGS sequence"/>
</dbReference>
<proteinExistence type="predicted"/>
<dbReference type="AlphaFoldDB" id="A0A5N8V4S9"/>
<dbReference type="InterPro" id="IPR019587">
    <property type="entry name" value="Polyketide_cyclase/dehydratase"/>
</dbReference>
<dbReference type="InterPro" id="IPR023393">
    <property type="entry name" value="START-like_dom_sf"/>
</dbReference>
<dbReference type="Gene3D" id="3.30.530.20">
    <property type="match status" value="1"/>
</dbReference>
<organism evidence="1 2">
    <name type="scientific">Streptomyces adustus</name>
    <dbReference type="NCBI Taxonomy" id="1609272"/>
    <lineage>
        <taxon>Bacteria</taxon>
        <taxon>Bacillati</taxon>
        <taxon>Actinomycetota</taxon>
        <taxon>Actinomycetes</taxon>
        <taxon>Kitasatosporales</taxon>
        <taxon>Streptomycetaceae</taxon>
        <taxon>Streptomyces</taxon>
    </lineage>
</organism>
<protein>
    <submittedName>
        <fullName evidence="1">SRPBCC family protein</fullName>
    </submittedName>
</protein>
<evidence type="ECO:0000313" key="2">
    <source>
        <dbReference type="Proteomes" id="UP000325849"/>
    </source>
</evidence>